<dbReference type="Proteomes" id="UP000618943">
    <property type="component" value="Unassembled WGS sequence"/>
</dbReference>
<keyword evidence="2" id="KW-1185">Reference proteome</keyword>
<sequence length="281" mass="31261">MTETGYIENNSLTTKASRENSRLSYPLKDNFPVQSGSLFIKITAPDDFEEIATVDNKQMIFRTDDKQLQLSYQSGSFHFSVANETISYTAEPLAEEILVGWNGTAMGLSINGESVKSLNAELLKDTITQLIFAEEDSIQEPIILEEWALYHNKLEADVVIQEVLSQSIMSSLFEGGISGQNVTWSEIPVAPIDHSPIFVQKDSGETLHKKIVYQEGNRYGDPSKLATMIDINPIQNQNHEGFLYVTNTTNKTRITATPDRLHADGASSSTLIIKVLEFGNH</sequence>
<protein>
    <submittedName>
        <fullName evidence="1">Uncharacterized protein</fullName>
    </submittedName>
</protein>
<gene>
    <name evidence="1" type="ORF">JFL43_16070</name>
</gene>
<dbReference type="EMBL" id="JAEOAH010000028">
    <property type="protein sequence ID" value="MBK3496348.1"/>
    <property type="molecule type" value="Genomic_DNA"/>
</dbReference>
<evidence type="ECO:0000313" key="1">
    <source>
        <dbReference type="EMBL" id="MBK3496348.1"/>
    </source>
</evidence>
<organism evidence="1 2">
    <name type="scientific">Viridibacillus soli</name>
    <dbReference type="NCBI Taxonomy" id="2798301"/>
    <lineage>
        <taxon>Bacteria</taxon>
        <taxon>Bacillati</taxon>
        <taxon>Bacillota</taxon>
        <taxon>Bacilli</taxon>
        <taxon>Bacillales</taxon>
        <taxon>Caryophanaceae</taxon>
        <taxon>Viridibacillus</taxon>
    </lineage>
</organism>
<proteinExistence type="predicted"/>
<name>A0ABS1HAB6_9BACL</name>
<reference evidence="1 2" key="1">
    <citation type="submission" date="2020-12" db="EMBL/GenBank/DDBJ databases">
        <title>YIM B01967 draft genome.</title>
        <authorList>
            <person name="Yan X."/>
        </authorList>
    </citation>
    <scope>NUCLEOTIDE SEQUENCE [LARGE SCALE GENOMIC DNA]</scope>
    <source>
        <strain evidence="1 2">YIM B01967</strain>
    </source>
</reference>
<evidence type="ECO:0000313" key="2">
    <source>
        <dbReference type="Proteomes" id="UP000618943"/>
    </source>
</evidence>
<comment type="caution">
    <text evidence="1">The sequence shown here is derived from an EMBL/GenBank/DDBJ whole genome shotgun (WGS) entry which is preliminary data.</text>
</comment>
<dbReference type="RefSeq" id="WP_200749821.1">
    <property type="nucleotide sequence ID" value="NZ_JAEOAH010000028.1"/>
</dbReference>
<accession>A0ABS1HAB6</accession>